<name>A0ABR5DU61_9HYPH</name>
<feature type="signal peptide" evidence="1">
    <location>
        <begin position="1"/>
        <end position="16"/>
    </location>
</feature>
<dbReference type="EMBL" id="LAPV01000165">
    <property type="protein sequence ID" value="KKC31568.1"/>
    <property type="molecule type" value="Genomic_DNA"/>
</dbReference>
<keyword evidence="3" id="KW-1185">Reference proteome</keyword>
<evidence type="ECO:0000313" key="3">
    <source>
        <dbReference type="Proteomes" id="UP000033519"/>
    </source>
</evidence>
<evidence type="ECO:0000256" key="1">
    <source>
        <dbReference type="SAM" id="SignalP"/>
    </source>
</evidence>
<protein>
    <submittedName>
        <fullName evidence="2">Uncharacterized protein</fullName>
    </submittedName>
</protein>
<evidence type="ECO:0000313" key="2">
    <source>
        <dbReference type="EMBL" id="KKC31568.1"/>
    </source>
</evidence>
<dbReference type="Proteomes" id="UP000033519">
    <property type="component" value="Unassembled WGS sequence"/>
</dbReference>
<organism evidence="2 3">
    <name type="scientific">Devosia psychrophila</name>
    <dbReference type="NCBI Taxonomy" id="728005"/>
    <lineage>
        <taxon>Bacteria</taxon>
        <taxon>Pseudomonadati</taxon>
        <taxon>Pseudomonadota</taxon>
        <taxon>Alphaproteobacteria</taxon>
        <taxon>Hyphomicrobiales</taxon>
        <taxon>Devosiaceae</taxon>
        <taxon>Devosia</taxon>
    </lineage>
</organism>
<proteinExistence type="predicted"/>
<comment type="caution">
    <text evidence="2">The sequence shown here is derived from an EMBL/GenBank/DDBJ whole genome shotgun (WGS) entry which is preliminary data.</text>
</comment>
<sequence length="110" mass="11328">MSIALIAGLMLPPATAYSTESKVVANAPMGDMSDMMPMQGEEECCKTPTGQVPDCGVACPMVVGCFAKCVLSAASGVSPTIPHGEAMAPPRDDGLGAMWLGTPLYEPPRI</sequence>
<keyword evidence="1" id="KW-0732">Signal</keyword>
<feature type="chain" id="PRO_5045518159" evidence="1">
    <location>
        <begin position="17"/>
        <end position="110"/>
    </location>
</feature>
<reference evidence="2 3" key="1">
    <citation type="submission" date="2015-03" db="EMBL/GenBank/DDBJ databases">
        <authorList>
            <person name="Lepp D."/>
            <person name="Hassan Y.I."/>
            <person name="Li X.-Z."/>
            <person name="Zhou T."/>
        </authorList>
    </citation>
    <scope>NUCLEOTIDE SEQUENCE [LARGE SCALE GENOMIC DNA]</scope>
    <source>
        <strain evidence="2 3">Cr7-05</strain>
    </source>
</reference>
<gene>
    <name evidence="2" type="ORF">WH91_18715</name>
</gene>
<accession>A0ABR5DU61</accession>